<dbReference type="STRING" id="937777.Deipe_0493"/>
<evidence type="ECO:0000313" key="2">
    <source>
        <dbReference type="Proteomes" id="UP000010467"/>
    </source>
</evidence>
<name>K9ZY28_DEIPD</name>
<proteinExistence type="predicted"/>
<sequence>MRNSFWQRIDRTEARAFRQAINGQRTWRSYSLVLTTIRVLLKDR</sequence>
<accession>K9ZY28</accession>
<gene>
    <name evidence="1" type="ordered locus">Deipe_0493</name>
</gene>
<evidence type="ECO:0000313" key="1">
    <source>
        <dbReference type="EMBL" id="AFZ66089.1"/>
    </source>
</evidence>
<dbReference type="EMBL" id="CP003382">
    <property type="protein sequence ID" value="AFZ66089.1"/>
    <property type="molecule type" value="Genomic_DNA"/>
</dbReference>
<dbReference type="HOGENOM" id="CLU_3215255_0_0_0"/>
<organism evidence="1 2">
    <name type="scientific">Deinococcus peraridilitoris (strain DSM 19664 / LMG 22246 / CIP 109416 / KR-200)</name>
    <dbReference type="NCBI Taxonomy" id="937777"/>
    <lineage>
        <taxon>Bacteria</taxon>
        <taxon>Thermotogati</taxon>
        <taxon>Deinococcota</taxon>
        <taxon>Deinococci</taxon>
        <taxon>Deinococcales</taxon>
        <taxon>Deinococcaceae</taxon>
        <taxon>Deinococcus</taxon>
    </lineage>
</organism>
<dbReference type="Proteomes" id="UP000010467">
    <property type="component" value="Chromosome"/>
</dbReference>
<dbReference type="KEGG" id="dpd:Deipe_0493"/>
<reference evidence="2" key="1">
    <citation type="submission" date="2012-03" db="EMBL/GenBank/DDBJ databases">
        <title>Complete sequence of chromosome of Deinococcus peraridilitoris DSM 19664.</title>
        <authorList>
            <person name="Lucas S."/>
            <person name="Copeland A."/>
            <person name="Lapidus A."/>
            <person name="Glavina del Rio T."/>
            <person name="Dalin E."/>
            <person name="Tice H."/>
            <person name="Bruce D."/>
            <person name="Goodwin L."/>
            <person name="Pitluck S."/>
            <person name="Peters L."/>
            <person name="Mikhailova N."/>
            <person name="Lu M."/>
            <person name="Kyrpides N."/>
            <person name="Mavromatis K."/>
            <person name="Ivanova N."/>
            <person name="Brettin T."/>
            <person name="Detter J.C."/>
            <person name="Han C."/>
            <person name="Larimer F."/>
            <person name="Land M."/>
            <person name="Hauser L."/>
            <person name="Markowitz V."/>
            <person name="Cheng J.-F."/>
            <person name="Hugenholtz P."/>
            <person name="Woyke T."/>
            <person name="Wu D."/>
            <person name="Pukall R."/>
            <person name="Steenblock K."/>
            <person name="Brambilla E."/>
            <person name="Klenk H.-P."/>
            <person name="Eisen J.A."/>
        </authorList>
    </citation>
    <scope>NUCLEOTIDE SEQUENCE [LARGE SCALE GENOMIC DNA]</scope>
    <source>
        <strain evidence="2">DSM 19664 / LMG 22246 / CIP 109416 / KR-200</strain>
    </source>
</reference>
<keyword evidence="2" id="KW-1185">Reference proteome</keyword>
<dbReference type="AlphaFoldDB" id="K9ZY28"/>
<protein>
    <submittedName>
        <fullName evidence="1">Uncharacterized protein</fullName>
    </submittedName>
</protein>